<gene>
    <name evidence="1" type="ORF">NPE20_02000</name>
</gene>
<dbReference type="InterPro" id="IPR016024">
    <property type="entry name" value="ARM-type_fold"/>
</dbReference>
<evidence type="ECO:0000313" key="1">
    <source>
        <dbReference type="EMBL" id="MCQ6956707.1"/>
    </source>
</evidence>
<dbReference type="SUPFAM" id="SSF48371">
    <property type="entry name" value="ARM repeat"/>
    <property type="match status" value="1"/>
</dbReference>
<keyword evidence="2" id="KW-1185">Reference proteome</keyword>
<name>A0ABT1SWS7_9SPHI</name>
<dbReference type="Proteomes" id="UP001204376">
    <property type="component" value="Unassembled WGS sequence"/>
</dbReference>
<accession>A0ABT1SWS7</accession>
<reference evidence="1 2" key="1">
    <citation type="submission" date="2022-07" db="EMBL/GenBank/DDBJ databases">
        <title>Mucilaginibacter sp. JC4.</title>
        <authorList>
            <person name="Le V."/>
            <person name="Ko S.-R."/>
            <person name="Ahn C.-Y."/>
            <person name="Oh H.-M."/>
        </authorList>
    </citation>
    <scope>NUCLEOTIDE SEQUENCE [LARGE SCALE GENOMIC DNA]</scope>
    <source>
        <strain evidence="1 2">JC4</strain>
    </source>
</reference>
<comment type="caution">
    <text evidence="1">The sequence shown here is derived from an EMBL/GenBank/DDBJ whole genome shotgun (WGS) entry which is preliminary data.</text>
</comment>
<sequence length="188" mass="21595">MDAILTTDQLIQQLMVDPTKGFIERLSVKLREQNFDLNRLIDITFHPDTQVGFRAAWLLDTTILAEPERYINNLEYFVQRMGNVTNASCKRHYTRIMMNLTMPDAPEGIRSRLAAIDMEVVVEQCFDWLIDPKVKIAVKVFAADTLFNLCDQYDWIKEELANQVLFMLRDGGPAIQSRGKKLLAAIKG</sequence>
<dbReference type="RefSeq" id="WP_256536919.1">
    <property type="nucleotide sequence ID" value="NZ_JANHOH010000001.1"/>
</dbReference>
<organism evidence="1 2">
    <name type="scientific">Mucilaginibacter aquariorum</name>
    <dbReference type="NCBI Taxonomy" id="2967225"/>
    <lineage>
        <taxon>Bacteria</taxon>
        <taxon>Pseudomonadati</taxon>
        <taxon>Bacteroidota</taxon>
        <taxon>Sphingobacteriia</taxon>
        <taxon>Sphingobacteriales</taxon>
        <taxon>Sphingobacteriaceae</taxon>
        <taxon>Mucilaginibacter</taxon>
    </lineage>
</organism>
<dbReference type="EMBL" id="JANHOH010000001">
    <property type="protein sequence ID" value="MCQ6956707.1"/>
    <property type="molecule type" value="Genomic_DNA"/>
</dbReference>
<evidence type="ECO:0000313" key="2">
    <source>
        <dbReference type="Proteomes" id="UP001204376"/>
    </source>
</evidence>
<proteinExistence type="predicted"/>
<protein>
    <recommendedName>
        <fullName evidence="3">Adenylosuccinate lyase</fullName>
    </recommendedName>
</protein>
<evidence type="ECO:0008006" key="3">
    <source>
        <dbReference type="Google" id="ProtNLM"/>
    </source>
</evidence>